<dbReference type="InParanoid" id="A0A084QRJ8"/>
<dbReference type="OMA" id="YAMYPQN"/>
<dbReference type="STRING" id="1283841.A0A084QRJ8"/>
<reference evidence="4 5" key="1">
    <citation type="journal article" date="2014" name="BMC Genomics">
        <title>Comparative genome sequencing reveals chemotype-specific gene clusters in the toxigenic black mold Stachybotrys.</title>
        <authorList>
            <person name="Semeiks J."/>
            <person name="Borek D."/>
            <person name="Otwinowski Z."/>
            <person name="Grishin N.V."/>
        </authorList>
    </citation>
    <scope>NUCLEOTIDE SEQUENCE [LARGE SCALE GENOMIC DNA]</scope>
    <source>
        <strain evidence="4 5">IBT 40285</strain>
    </source>
</reference>
<evidence type="ECO:0000256" key="2">
    <source>
        <dbReference type="SAM" id="Phobius"/>
    </source>
</evidence>
<sequence>MPSSDAHNPGTGPGPDYPSSPARPASIVEGVPYMDDDDSYDLDEMGVSDGFRPMNESSQFSSDATSVSAFSARPLSTPDPQVPATTTTNSTKYLAGMANRPSSLSKAHRPHDSLTLQHDGSNPTAGSFYSRTPTQHQPGESPILPIDTPYQGPSGPSHPYGMYVQRTLSNATSHSRSGSAVAAASRSFGTSGGPMHPYALYTQNTTSEEEETAQHNIPVGFTGMNGAYTRQIGPDGEESGGLIGPLGHTEELPPYTKYPPEAYVPSRPVAQAQPIASIPAPIAGAGGIGIATRNPEFSSTDEDLPLPFTRPLNQSISNNSSEQAINADAEKYDEKSRRARWQKRARKKLCGVVPYWAICLLVAGIVIISIILGAVIGRLLADDESEKPKENGSDYDSGPYQLNEPEFLEQLPSGLPSLSMGTFGIPPLNTDNSPTNCFNDTTQTATWTCDIPLSYFSLDILSVRDESDSTRKYGLMFNPVATTDLQFIYGASPPNISQPVILTLVNDTFDAGRNPAWWMKMTYDKTVYIPEDAIDVPEDVPTINGKRQAHFEYSETSNSGFYSSQYKRKSKGATDGEKPWICTWPDTTLEIFIYPTQNVRVPNASTTSTAPAATPIPEQMAYEEVPPEGEPLLPYPNVIKFLERRLSNENDYIATCRQVEVFNGGSSLVPVRDPNGNQVVVNIVGKPESRRTQVSQRSDAAPVTREELTDCGCLWRYT</sequence>
<dbReference type="Proteomes" id="UP000028524">
    <property type="component" value="Unassembled WGS sequence"/>
</dbReference>
<evidence type="ECO:0000313" key="5">
    <source>
        <dbReference type="Proteomes" id="UP000028524"/>
    </source>
</evidence>
<dbReference type="InterPro" id="IPR056722">
    <property type="entry name" value="DUF7820"/>
</dbReference>
<accession>A0A084QRJ8</accession>
<keyword evidence="2" id="KW-0472">Membrane</keyword>
<dbReference type="HOGENOM" id="CLU_011816_0_0_1"/>
<dbReference type="AlphaFoldDB" id="A0A084QRJ8"/>
<dbReference type="EMBL" id="KL660429">
    <property type="protein sequence ID" value="KFA66583.1"/>
    <property type="molecule type" value="Genomic_DNA"/>
</dbReference>
<organism evidence="4 5">
    <name type="scientific">Stachybotrys chlorohalonatus (strain IBT 40285)</name>
    <dbReference type="NCBI Taxonomy" id="1283841"/>
    <lineage>
        <taxon>Eukaryota</taxon>
        <taxon>Fungi</taxon>
        <taxon>Dikarya</taxon>
        <taxon>Ascomycota</taxon>
        <taxon>Pezizomycotina</taxon>
        <taxon>Sordariomycetes</taxon>
        <taxon>Hypocreomycetidae</taxon>
        <taxon>Hypocreales</taxon>
        <taxon>Stachybotryaceae</taxon>
        <taxon>Stachybotrys</taxon>
    </lineage>
</organism>
<feature type="compositionally biased region" description="Polar residues" evidence="1">
    <location>
        <begin position="55"/>
        <end position="69"/>
    </location>
</feature>
<proteinExistence type="predicted"/>
<dbReference type="Pfam" id="PF25130">
    <property type="entry name" value="DUF7820"/>
    <property type="match status" value="1"/>
</dbReference>
<feature type="compositionally biased region" description="Polar residues" evidence="1">
    <location>
        <begin position="83"/>
        <end position="92"/>
    </location>
</feature>
<dbReference type="OrthoDB" id="5384459at2759"/>
<evidence type="ECO:0000313" key="4">
    <source>
        <dbReference type="EMBL" id="KFA66583.1"/>
    </source>
</evidence>
<protein>
    <recommendedName>
        <fullName evidence="3">DUF7820 domain-containing protein</fullName>
    </recommendedName>
</protein>
<name>A0A084QRJ8_STAC4</name>
<feature type="compositionally biased region" description="Acidic residues" evidence="1">
    <location>
        <begin position="34"/>
        <end position="46"/>
    </location>
</feature>
<dbReference type="PANTHER" id="PTHR42078:SF1">
    <property type="entry name" value="GLUCAN 1, 4-ALPHA-GLUCOSIDASE"/>
    <property type="match status" value="1"/>
</dbReference>
<feature type="domain" description="DUF7820" evidence="3">
    <location>
        <begin position="404"/>
        <end position="716"/>
    </location>
</feature>
<keyword evidence="2" id="KW-0812">Transmembrane</keyword>
<evidence type="ECO:0000259" key="3">
    <source>
        <dbReference type="Pfam" id="PF25130"/>
    </source>
</evidence>
<keyword evidence="2" id="KW-1133">Transmembrane helix</keyword>
<keyword evidence="5" id="KW-1185">Reference proteome</keyword>
<dbReference type="PANTHER" id="PTHR42078">
    <property type="entry name" value="GLUCAN 1, 4-ALPHA-GLUCOSIDASE"/>
    <property type="match status" value="1"/>
</dbReference>
<evidence type="ECO:0000256" key="1">
    <source>
        <dbReference type="SAM" id="MobiDB-lite"/>
    </source>
</evidence>
<gene>
    <name evidence="4" type="ORF">S40285_07312</name>
</gene>
<feature type="region of interest" description="Disordered" evidence="1">
    <location>
        <begin position="1"/>
        <end position="158"/>
    </location>
</feature>
<feature type="transmembrane region" description="Helical" evidence="2">
    <location>
        <begin position="355"/>
        <end position="381"/>
    </location>
</feature>
<feature type="compositionally biased region" description="Polar residues" evidence="1">
    <location>
        <begin position="114"/>
        <end position="138"/>
    </location>
</feature>